<feature type="transmembrane region" description="Helical" evidence="1">
    <location>
        <begin position="99"/>
        <end position="120"/>
    </location>
</feature>
<gene>
    <name evidence="2" type="ORF">GCM10023261_14120</name>
</gene>
<evidence type="ECO:0000313" key="3">
    <source>
        <dbReference type="Proteomes" id="UP001500864"/>
    </source>
</evidence>
<evidence type="ECO:0000313" key="2">
    <source>
        <dbReference type="EMBL" id="GAA5110478.1"/>
    </source>
</evidence>
<accession>A0ABP9N6E3</accession>
<keyword evidence="1" id="KW-1133">Transmembrane helix</keyword>
<evidence type="ECO:0000256" key="1">
    <source>
        <dbReference type="SAM" id="Phobius"/>
    </source>
</evidence>
<feature type="transmembrane region" description="Helical" evidence="1">
    <location>
        <begin position="6"/>
        <end position="39"/>
    </location>
</feature>
<proteinExistence type="predicted"/>
<reference evidence="3" key="1">
    <citation type="journal article" date="2019" name="Int. J. Syst. Evol. Microbiol.">
        <title>The Global Catalogue of Microorganisms (GCM) 10K type strain sequencing project: providing services to taxonomists for standard genome sequencing and annotation.</title>
        <authorList>
            <consortium name="The Broad Institute Genomics Platform"/>
            <consortium name="The Broad Institute Genome Sequencing Center for Infectious Disease"/>
            <person name="Wu L."/>
            <person name="Ma J."/>
        </authorList>
    </citation>
    <scope>NUCLEOTIDE SEQUENCE [LARGE SCALE GENOMIC DNA]</scope>
    <source>
        <strain evidence="3">JCM 17712</strain>
    </source>
</reference>
<dbReference type="RefSeq" id="WP_345116971.1">
    <property type="nucleotide sequence ID" value="NZ_BAABIZ010000023.1"/>
</dbReference>
<sequence length="196" mass="22857">MGPGAIILIVPIILFVFLSVVILAVLVTAIIMAPYYSFLKRLRLYYKVKEQKRLMKEHLQHLGDLENNEKEGKNKIFALNTEDSSFLLKKWLDFSWKDYAIILFLSLIIIAFKVYVYISFVQEMNYVQEMKRNLSSINEGRLEELVFLLLLLVFISACVLVTIPVILMLRALLTAQLKKKIQRLEELTYQQDKGVH</sequence>
<organism evidence="2 3">
    <name type="scientific">Bartonella jaculi</name>
    <dbReference type="NCBI Taxonomy" id="686226"/>
    <lineage>
        <taxon>Bacteria</taxon>
        <taxon>Pseudomonadati</taxon>
        <taxon>Pseudomonadota</taxon>
        <taxon>Alphaproteobacteria</taxon>
        <taxon>Hyphomicrobiales</taxon>
        <taxon>Bartonellaceae</taxon>
        <taxon>Bartonella</taxon>
    </lineage>
</organism>
<dbReference type="Proteomes" id="UP001500864">
    <property type="component" value="Unassembled WGS sequence"/>
</dbReference>
<name>A0ABP9N6E3_9HYPH</name>
<keyword evidence="3" id="KW-1185">Reference proteome</keyword>
<feature type="transmembrane region" description="Helical" evidence="1">
    <location>
        <begin position="145"/>
        <end position="173"/>
    </location>
</feature>
<keyword evidence="1" id="KW-0812">Transmembrane</keyword>
<keyword evidence="1" id="KW-0472">Membrane</keyword>
<comment type="caution">
    <text evidence="2">The sequence shown here is derived from an EMBL/GenBank/DDBJ whole genome shotgun (WGS) entry which is preliminary data.</text>
</comment>
<protein>
    <submittedName>
        <fullName evidence="2">Uncharacterized protein</fullName>
    </submittedName>
</protein>
<dbReference type="EMBL" id="BAABIZ010000023">
    <property type="protein sequence ID" value="GAA5110478.1"/>
    <property type="molecule type" value="Genomic_DNA"/>
</dbReference>